<evidence type="ECO:0000313" key="3">
    <source>
        <dbReference type="Proteomes" id="UP000784294"/>
    </source>
</evidence>
<keyword evidence="3" id="KW-1185">Reference proteome</keyword>
<gene>
    <name evidence="2" type="ORF">PXEA_LOCUS23719</name>
</gene>
<accession>A0A3S5A842</accession>
<evidence type="ECO:0000313" key="2">
    <source>
        <dbReference type="EMBL" id="VEL30279.1"/>
    </source>
</evidence>
<feature type="region of interest" description="Disordered" evidence="1">
    <location>
        <begin position="16"/>
        <end position="51"/>
    </location>
</feature>
<dbReference type="AlphaFoldDB" id="A0A3S5A842"/>
<name>A0A3S5A842_9PLAT</name>
<evidence type="ECO:0000256" key="1">
    <source>
        <dbReference type="SAM" id="MobiDB-lite"/>
    </source>
</evidence>
<proteinExistence type="predicted"/>
<organism evidence="2 3">
    <name type="scientific">Protopolystoma xenopodis</name>
    <dbReference type="NCBI Taxonomy" id="117903"/>
    <lineage>
        <taxon>Eukaryota</taxon>
        <taxon>Metazoa</taxon>
        <taxon>Spiralia</taxon>
        <taxon>Lophotrochozoa</taxon>
        <taxon>Platyhelminthes</taxon>
        <taxon>Monogenea</taxon>
        <taxon>Polyopisthocotylea</taxon>
        <taxon>Polystomatidea</taxon>
        <taxon>Polystomatidae</taxon>
        <taxon>Protopolystoma</taxon>
    </lineage>
</organism>
<reference evidence="2" key="1">
    <citation type="submission" date="2018-11" db="EMBL/GenBank/DDBJ databases">
        <authorList>
            <consortium name="Pathogen Informatics"/>
        </authorList>
    </citation>
    <scope>NUCLEOTIDE SEQUENCE</scope>
</reference>
<sequence>MSLLCTINQGYSEGRLSTVAGSRGPASPTPSTVDSSSRTTYHSIGRRSGRIESVQSPLPVVHTSGQACGAQHHLVL</sequence>
<dbReference type="EMBL" id="CAAALY010110944">
    <property type="protein sequence ID" value="VEL30279.1"/>
    <property type="molecule type" value="Genomic_DNA"/>
</dbReference>
<comment type="caution">
    <text evidence="2">The sequence shown here is derived from an EMBL/GenBank/DDBJ whole genome shotgun (WGS) entry which is preliminary data.</text>
</comment>
<feature type="compositionally biased region" description="Polar residues" evidence="1">
    <location>
        <begin position="29"/>
        <end position="42"/>
    </location>
</feature>
<dbReference type="Proteomes" id="UP000784294">
    <property type="component" value="Unassembled WGS sequence"/>
</dbReference>
<protein>
    <submittedName>
        <fullName evidence="2">Uncharacterized protein</fullName>
    </submittedName>
</protein>